<dbReference type="InterPro" id="IPR045058">
    <property type="entry name" value="GIMA/IAN/Toc"/>
</dbReference>
<evidence type="ECO:0000256" key="4">
    <source>
        <dbReference type="SAM" id="MobiDB-lite"/>
    </source>
</evidence>
<evidence type="ECO:0000256" key="3">
    <source>
        <dbReference type="ARBA" id="ARBA00023134"/>
    </source>
</evidence>
<sequence length="341" mass="38749">DLLLIGKTGNGKSATGNSILGRNCFKSSPSYSSVTKHAQFDYSDYNGRIIKVVDGPGIGDTDLTKDDALTLVINAMNHAIAANPKGYHAFLLVLRFGGRFTEEDVQTIHVLKQIFGEEFVNKFCILVVTRVGDYDPAETGIGSLVDWLFEQEDAFKLLLEECRNRVVLFENKSKDEAVMRSQIDKLIKMVDQLSILGLRYTDDHFKMAQHKREKILVEAKMPLIQEESMKEASLIIQQLGNIQLGEPEKQLKLLEGLQARAENLLDSIKKQDKGTGALRAIITNSQDIVRCIKHQVEMMTSAKKIQDMRDDHRKRMDQLKAERDRERQDEEDKQRAELDKQ</sequence>
<name>A0AAV2H8K3_LYMST</name>
<keyword evidence="7" id="KW-1185">Reference proteome</keyword>
<dbReference type="AlphaFoldDB" id="A0AAV2H8K3"/>
<dbReference type="FunFam" id="3.40.50.300:FF:000840">
    <property type="entry name" value="Immune-associated nucleotide-binding protein 9"/>
    <property type="match status" value="1"/>
</dbReference>
<evidence type="ECO:0000313" key="7">
    <source>
        <dbReference type="Proteomes" id="UP001497497"/>
    </source>
</evidence>
<feature type="compositionally biased region" description="Basic and acidic residues" evidence="4">
    <location>
        <begin position="304"/>
        <end position="341"/>
    </location>
</feature>
<dbReference type="InterPro" id="IPR006703">
    <property type="entry name" value="G_AIG1"/>
</dbReference>
<comment type="caution">
    <text evidence="6">The sequence shown here is derived from an EMBL/GenBank/DDBJ whole genome shotgun (WGS) entry which is preliminary data.</text>
</comment>
<evidence type="ECO:0000256" key="1">
    <source>
        <dbReference type="ARBA" id="ARBA00008535"/>
    </source>
</evidence>
<feature type="domain" description="AIG1-type G" evidence="5">
    <location>
        <begin position="1"/>
        <end position="209"/>
    </location>
</feature>
<evidence type="ECO:0000313" key="6">
    <source>
        <dbReference type="EMBL" id="CAL1530033.1"/>
    </source>
</evidence>
<evidence type="ECO:0000256" key="2">
    <source>
        <dbReference type="ARBA" id="ARBA00022741"/>
    </source>
</evidence>
<evidence type="ECO:0000259" key="5">
    <source>
        <dbReference type="PROSITE" id="PS51720"/>
    </source>
</evidence>
<feature type="non-terminal residue" evidence="6">
    <location>
        <position position="1"/>
    </location>
</feature>
<dbReference type="PANTHER" id="PTHR10903">
    <property type="entry name" value="GTPASE, IMAP FAMILY MEMBER-RELATED"/>
    <property type="match status" value="1"/>
</dbReference>
<organism evidence="6 7">
    <name type="scientific">Lymnaea stagnalis</name>
    <name type="common">Great pond snail</name>
    <name type="synonym">Helix stagnalis</name>
    <dbReference type="NCBI Taxonomy" id="6523"/>
    <lineage>
        <taxon>Eukaryota</taxon>
        <taxon>Metazoa</taxon>
        <taxon>Spiralia</taxon>
        <taxon>Lophotrochozoa</taxon>
        <taxon>Mollusca</taxon>
        <taxon>Gastropoda</taxon>
        <taxon>Heterobranchia</taxon>
        <taxon>Euthyneura</taxon>
        <taxon>Panpulmonata</taxon>
        <taxon>Hygrophila</taxon>
        <taxon>Lymnaeoidea</taxon>
        <taxon>Lymnaeidae</taxon>
        <taxon>Lymnaea</taxon>
    </lineage>
</organism>
<keyword evidence="3" id="KW-0342">GTP-binding</keyword>
<protein>
    <recommendedName>
        <fullName evidence="5">AIG1-type G domain-containing protein</fullName>
    </recommendedName>
</protein>
<feature type="non-terminal residue" evidence="6">
    <location>
        <position position="341"/>
    </location>
</feature>
<proteinExistence type="inferred from homology"/>
<gene>
    <name evidence="6" type="ORF">GSLYS_00004166001</name>
</gene>
<dbReference type="Proteomes" id="UP001497497">
    <property type="component" value="Unassembled WGS sequence"/>
</dbReference>
<accession>A0AAV2H8K3</accession>
<dbReference type="InterPro" id="IPR027417">
    <property type="entry name" value="P-loop_NTPase"/>
</dbReference>
<dbReference type="PANTHER" id="PTHR10903:SF184">
    <property type="entry name" value="GTP-BINDING PROTEIN A"/>
    <property type="match status" value="1"/>
</dbReference>
<dbReference type="PROSITE" id="PS51720">
    <property type="entry name" value="G_AIG1"/>
    <property type="match status" value="1"/>
</dbReference>
<dbReference type="EMBL" id="CAXITT010000060">
    <property type="protein sequence ID" value="CAL1530033.1"/>
    <property type="molecule type" value="Genomic_DNA"/>
</dbReference>
<feature type="region of interest" description="Disordered" evidence="4">
    <location>
        <begin position="302"/>
        <end position="341"/>
    </location>
</feature>
<comment type="similarity">
    <text evidence="1">Belongs to the TRAFAC class TrmE-Era-EngA-EngB-Septin-like GTPase superfamily. AIG1/Toc34/Toc159-like paraseptin GTPase family. IAN subfamily.</text>
</comment>
<dbReference type="GO" id="GO:0005525">
    <property type="term" value="F:GTP binding"/>
    <property type="evidence" value="ECO:0007669"/>
    <property type="project" value="UniProtKB-KW"/>
</dbReference>
<dbReference type="Pfam" id="PF04548">
    <property type="entry name" value="AIG1"/>
    <property type="match status" value="1"/>
</dbReference>
<dbReference type="SUPFAM" id="SSF52540">
    <property type="entry name" value="P-loop containing nucleoside triphosphate hydrolases"/>
    <property type="match status" value="1"/>
</dbReference>
<keyword evidence="2" id="KW-0547">Nucleotide-binding</keyword>
<dbReference type="Gene3D" id="3.40.50.300">
    <property type="entry name" value="P-loop containing nucleotide triphosphate hydrolases"/>
    <property type="match status" value="1"/>
</dbReference>
<reference evidence="6 7" key="1">
    <citation type="submission" date="2024-04" db="EMBL/GenBank/DDBJ databases">
        <authorList>
            <consortium name="Genoscope - CEA"/>
            <person name="William W."/>
        </authorList>
    </citation>
    <scope>NUCLEOTIDE SEQUENCE [LARGE SCALE GENOMIC DNA]</scope>
</reference>